<keyword evidence="1" id="KW-0472">Membrane</keyword>
<dbReference type="RefSeq" id="WP_013531674.1">
    <property type="nucleotide sequence ID" value="NC_014923.1"/>
</dbReference>
<dbReference type="HOGENOM" id="CLU_1431893_0_0_5"/>
<evidence type="ECO:0000313" key="2">
    <source>
        <dbReference type="EMBL" id="ADV13008.1"/>
    </source>
</evidence>
<reference evidence="3" key="1">
    <citation type="submission" date="2011-01" db="EMBL/GenBank/DDBJ databases">
        <title>Complete sequence of chromosome of Mesorhizobium ciceri bv. biserrulae WSM1271.</title>
        <authorList>
            <person name="Lucas S."/>
            <person name="Copeland A."/>
            <person name="Lapidus A."/>
            <person name="Cheng J.-F."/>
            <person name="Goodwin L."/>
            <person name="Pitluck S."/>
            <person name="Teshima H."/>
            <person name="Detter J.C."/>
            <person name="Han C."/>
            <person name="Tapia R."/>
            <person name="Land M."/>
            <person name="Hauser L."/>
            <person name="Kyrpides N."/>
            <person name="Ivanova N."/>
            <person name="Nandasena K."/>
            <person name="Reeve W.G."/>
            <person name="Howieson J.G."/>
            <person name="O'Hara G."/>
            <person name="Tiwari R.P."/>
            <person name="Woyke T."/>
        </authorList>
    </citation>
    <scope>NUCLEOTIDE SEQUENCE [LARGE SCALE GENOMIC DNA]</scope>
    <source>
        <strain evidence="3">HAMBI 2942 / LMG 23838 / WSM1271</strain>
    </source>
</reference>
<accession>E8T8W0</accession>
<dbReference type="OrthoDB" id="8455689at2"/>
<evidence type="ECO:0000256" key="1">
    <source>
        <dbReference type="SAM" id="Phobius"/>
    </source>
</evidence>
<protein>
    <submittedName>
        <fullName evidence="2">Uncharacterized protein</fullName>
    </submittedName>
</protein>
<dbReference type="Proteomes" id="UP000007471">
    <property type="component" value="Chromosome"/>
</dbReference>
<evidence type="ECO:0000313" key="3">
    <source>
        <dbReference type="Proteomes" id="UP000007471"/>
    </source>
</evidence>
<organism evidence="2 3">
    <name type="scientific">Mesorhizobium ciceri biovar biserrulae (strain HAMBI 2942 / LMG 23838 / WSM1271)</name>
    <dbReference type="NCBI Taxonomy" id="765698"/>
    <lineage>
        <taxon>Bacteria</taxon>
        <taxon>Pseudomonadati</taxon>
        <taxon>Pseudomonadota</taxon>
        <taxon>Alphaproteobacteria</taxon>
        <taxon>Hyphomicrobiales</taxon>
        <taxon>Phyllobacteriaceae</taxon>
        <taxon>Mesorhizobium</taxon>
    </lineage>
</organism>
<dbReference type="STRING" id="765698.Mesci_3892"/>
<sequence length="191" mass="20878" precursor="true">MTFRIITVFALACAIGLAAWRVDLQYLFTAFQPTTVALSIMAAAVLVRLNRGMPTLDWKSLDPRGRKNLTAKIVKLQQEYLSILGINVALVGTLIYLVVVTPPATALWPEWVRRSVSGGLAGGMVLALARMALVVWRDYDIVKLQKLLIDTAADKEFQAAQEATAAAALGTMRGGLRPLEPTKVSDWDPQK</sequence>
<proteinExistence type="predicted"/>
<dbReference type="KEGG" id="mci:Mesci_3892"/>
<gene>
    <name evidence="2" type="ordered locus">Mesci_3892</name>
</gene>
<feature type="transmembrane region" description="Helical" evidence="1">
    <location>
        <begin position="119"/>
        <end position="136"/>
    </location>
</feature>
<feature type="transmembrane region" description="Helical" evidence="1">
    <location>
        <begin position="80"/>
        <end position="99"/>
    </location>
</feature>
<feature type="transmembrane region" description="Helical" evidence="1">
    <location>
        <begin position="31"/>
        <end position="49"/>
    </location>
</feature>
<name>E8T8W0_MESCW</name>
<keyword evidence="1" id="KW-1133">Transmembrane helix</keyword>
<dbReference type="AlphaFoldDB" id="E8T8W0"/>
<keyword evidence="1" id="KW-0812">Transmembrane</keyword>
<dbReference type="EMBL" id="CP002447">
    <property type="protein sequence ID" value="ADV13008.1"/>
    <property type="molecule type" value="Genomic_DNA"/>
</dbReference>